<reference evidence="1" key="1">
    <citation type="submission" date="2023-07" db="EMBL/GenBank/DDBJ databases">
        <authorList>
            <consortium name="AG Swart"/>
            <person name="Singh M."/>
            <person name="Singh A."/>
            <person name="Seah K."/>
            <person name="Emmerich C."/>
        </authorList>
    </citation>
    <scope>NUCLEOTIDE SEQUENCE</scope>
    <source>
        <strain evidence="1">DP1</strain>
    </source>
</reference>
<dbReference type="Gene3D" id="3.80.10.10">
    <property type="entry name" value="Ribonuclease Inhibitor"/>
    <property type="match status" value="1"/>
</dbReference>
<dbReference type="EMBL" id="CAMPGE010011914">
    <property type="protein sequence ID" value="CAI2370713.1"/>
    <property type="molecule type" value="Genomic_DNA"/>
</dbReference>
<keyword evidence="2" id="KW-1185">Reference proteome</keyword>
<dbReference type="Proteomes" id="UP001295684">
    <property type="component" value="Unassembled WGS sequence"/>
</dbReference>
<dbReference type="AlphaFoldDB" id="A0AAD1UNM6"/>
<comment type="caution">
    <text evidence="1">The sequence shown here is derived from an EMBL/GenBank/DDBJ whole genome shotgun (WGS) entry which is preliminary data.</text>
</comment>
<organism evidence="1 2">
    <name type="scientific">Euplotes crassus</name>
    <dbReference type="NCBI Taxonomy" id="5936"/>
    <lineage>
        <taxon>Eukaryota</taxon>
        <taxon>Sar</taxon>
        <taxon>Alveolata</taxon>
        <taxon>Ciliophora</taxon>
        <taxon>Intramacronucleata</taxon>
        <taxon>Spirotrichea</taxon>
        <taxon>Hypotrichia</taxon>
        <taxon>Euplotida</taxon>
        <taxon>Euplotidae</taxon>
        <taxon>Moneuplotes</taxon>
    </lineage>
</organism>
<name>A0AAD1UNM6_EUPCR</name>
<protein>
    <submittedName>
        <fullName evidence="1">Uncharacterized protein</fullName>
    </submittedName>
</protein>
<gene>
    <name evidence="1" type="ORF">ECRASSUSDP1_LOCUS12031</name>
</gene>
<dbReference type="InterPro" id="IPR032675">
    <property type="entry name" value="LRR_dom_sf"/>
</dbReference>
<dbReference type="SUPFAM" id="SSF52047">
    <property type="entry name" value="RNI-like"/>
    <property type="match status" value="1"/>
</dbReference>
<evidence type="ECO:0000313" key="2">
    <source>
        <dbReference type="Proteomes" id="UP001295684"/>
    </source>
</evidence>
<proteinExistence type="predicted"/>
<sequence>MEPAPHPISLRKKTHSRLEKLIASKMQRLLNRVCNDSYYNSYSEEILVNPKESNLYCYGDDKILKLSFHNTGTCDFMKKLNPIPLYDVDGIHFHNFHTKNRKILDFFLHSFPREVNFMTISANIFQHINISYYFDSFCTISSSVRNKVSLWRFKFTENQLKKFLVSYKHVKVVSLSCCYISIPHVINFSRALKNTQIKRLDFVMSKFSRSNDLSKMHGEFKNLMESLATSPDLKLSLQGLSIARANVEKDKALNIIREAGFSQIKLCGFI</sequence>
<evidence type="ECO:0000313" key="1">
    <source>
        <dbReference type="EMBL" id="CAI2370713.1"/>
    </source>
</evidence>
<accession>A0AAD1UNM6</accession>